<reference evidence="3" key="1">
    <citation type="submission" date="2020-05" db="EMBL/GenBank/DDBJ databases">
        <title>Phylogenomic resolution of chytrid fungi.</title>
        <authorList>
            <person name="Stajich J.E."/>
            <person name="Amses K."/>
            <person name="Simmons R."/>
            <person name="Seto K."/>
            <person name="Myers J."/>
            <person name="Bonds A."/>
            <person name="Quandt C.A."/>
            <person name="Barry K."/>
            <person name="Liu P."/>
            <person name="Grigoriev I."/>
            <person name="Longcore J.E."/>
            <person name="James T.Y."/>
        </authorList>
    </citation>
    <scope>NUCLEOTIDE SEQUENCE</scope>
    <source>
        <strain evidence="3">JEL0476</strain>
    </source>
</reference>
<proteinExistence type="predicted"/>
<sequence length="225" mass="25269">MEPASDNEELKNTTALTESTESKVDHTQELASESIQKETTLEADVSNVKISNPIEVCQQPISTAETANYSSEKNESTTLLKKRRIIIAVDQSSHSEKTINWAINNFINPETDKITLINVRSDVNDFFRLFTEKKKSTFEEELENQYRSESHNLIKTFGSLMIRNKISCKGFSMVGDARELIIKKAEEEKADVLIIGCKGSGKLNLFGTTAEHCIKNCTCPVICIR</sequence>
<dbReference type="AlphaFoldDB" id="A0AAD5XXQ3"/>
<dbReference type="CDD" id="cd23659">
    <property type="entry name" value="USP_At3g01520-like"/>
    <property type="match status" value="1"/>
</dbReference>
<name>A0AAD5XXQ3_9FUNG</name>
<evidence type="ECO:0000313" key="4">
    <source>
        <dbReference type="Proteomes" id="UP001211065"/>
    </source>
</evidence>
<organism evidence="3 4">
    <name type="scientific">Clydaea vesicula</name>
    <dbReference type="NCBI Taxonomy" id="447962"/>
    <lineage>
        <taxon>Eukaryota</taxon>
        <taxon>Fungi</taxon>
        <taxon>Fungi incertae sedis</taxon>
        <taxon>Chytridiomycota</taxon>
        <taxon>Chytridiomycota incertae sedis</taxon>
        <taxon>Chytridiomycetes</taxon>
        <taxon>Lobulomycetales</taxon>
        <taxon>Lobulomycetaceae</taxon>
        <taxon>Clydaea</taxon>
    </lineage>
</organism>
<comment type="caution">
    <text evidence="3">The sequence shown here is derived from an EMBL/GenBank/DDBJ whole genome shotgun (WGS) entry which is preliminary data.</text>
</comment>
<dbReference type="PRINTS" id="PR01438">
    <property type="entry name" value="UNVRSLSTRESS"/>
</dbReference>
<dbReference type="Proteomes" id="UP001211065">
    <property type="component" value="Unassembled WGS sequence"/>
</dbReference>
<dbReference type="InterPro" id="IPR006015">
    <property type="entry name" value="Universal_stress_UspA"/>
</dbReference>
<dbReference type="Gene3D" id="3.40.50.620">
    <property type="entry name" value="HUPs"/>
    <property type="match status" value="1"/>
</dbReference>
<dbReference type="SUPFAM" id="SSF52402">
    <property type="entry name" value="Adenine nucleotide alpha hydrolases-like"/>
    <property type="match status" value="1"/>
</dbReference>
<feature type="region of interest" description="Disordered" evidence="1">
    <location>
        <begin position="1"/>
        <end position="38"/>
    </location>
</feature>
<dbReference type="InterPro" id="IPR014729">
    <property type="entry name" value="Rossmann-like_a/b/a_fold"/>
</dbReference>
<gene>
    <name evidence="3" type="ORF">HK099_008111</name>
</gene>
<dbReference type="InterPro" id="IPR006016">
    <property type="entry name" value="UspA"/>
</dbReference>
<accession>A0AAD5XXQ3</accession>
<keyword evidence="4" id="KW-1185">Reference proteome</keyword>
<dbReference type="PANTHER" id="PTHR31964">
    <property type="entry name" value="ADENINE NUCLEOTIDE ALPHA HYDROLASES-LIKE SUPERFAMILY PROTEIN"/>
    <property type="match status" value="1"/>
</dbReference>
<feature type="domain" description="UspA" evidence="2">
    <location>
        <begin position="83"/>
        <end position="225"/>
    </location>
</feature>
<dbReference type="EMBL" id="JADGJW010000086">
    <property type="protein sequence ID" value="KAJ3224635.1"/>
    <property type="molecule type" value="Genomic_DNA"/>
</dbReference>
<evidence type="ECO:0000313" key="3">
    <source>
        <dbReference type="EMBL" id="KAJ3224635.1"/>
    </source>
</evidence>
<protein>
    <recommendedName>
        <fullName evidence="2">UspA domain-containing protein</fullName>
    </recommendedName>
</protein>
<evidence type="ECO:0000256" key="1">
    <source>
        <dbReference type="SAM" id="MobiDB-lite"/>
    </source>
</evidence>
<dbReference type="PANTHER" id="PTHR31964:SF113">
    <property type="entry name" value="USPA DOMAIN-CONTAINING PROTEIN"/>
    <property type="match status" value="1"/>
</dbReference>
<dbReference type="Pfam" id="PF00582">
    <property type="entry name" value="Usp"/>
    <property type="match status" value="1"/>
</dbReference>
<evidence type="ECO:0000259" key="2">
    <source>
        <dbReference type="Pfam" id="PF00582"/>
    </source>
</evidence>